<comment type="caution">
    <text evidence="4">The sequence shown here is derived from an EMBL/GenBank/DDBJ whole genome shotgun (WGS) entry which is preliminary data.</text>
</comment>
<dbReference type="PANTHER" id="PTHR44591:SF3">
    <property type="entry name" value="RESPONSE REGULATORY DOMAIN-CONTAINING PROTEIN"/>
    <property type="match status" value="1"/>
</dbReference>
<organism evidence="4 5">
    <name type="scientific">Pedobacter miscanthi</name>
    <dbReference type="NCBI Taxonomy" id="2259170"/>
    <lineage>
        <taxon>Bacteria</taxon>
        <taxon>Pseudomonadati</taxon>
        <taxon>Bacteroidota</taxon>
        <taxon>Sphingobacteriia</taxon>
        <taxon>Sphingobacteriales</taxon>
        <taxon>Sphingobacteriaceae</taxon>
        <taxon>Pedobacter</taxon>
    </lineage>
</organism>
<dbReference type="SUPFAM" id="SSF52172">
    <property type="entry name" value="CheY-like"/>
    <property type="match status" value="1"/>
</dbReference>
<dbReference type="PROSITE" id="PS50110">
    <property type="entry name" value="RESPONSE_REGULATORY"/>
    <property type="match status" value="1"/>
</dbReference>
<dbReference type="CDD" id="cd00156">
    <property type="entry name" value="REC"/>
    <property type="match status" value="1"/>
</dbReference>
<evidence type="ECO:0000259" key="3">
    <source>
        <dbReference type="PROSITE" id="PS50110"/>
    </source>
</evidence>
<evidence type="ECO:0000256" key="2">
    <source>
        <dbReference type="PROSITE-ProRule" id="PRU00169"/>
    </source>
</evidence>
<keyword evidence="5" id="KW-1185">Reference proteome</keyword>
<dbReference type="PANTHER" id="PTHR44591">
    <property type="entry name" value="STRESS RESPONSE REGULATOR PROTEIN 1"/>
    <property type="match status" value="1"/>
</dbReference>
<dbReference type="Proteomes" id="UP000252081">
    <property type="component" value="Unassembled WGS sequence"/>
</dbReference>
<proteinExistence type="predicted"/>
<dbReference type="InterPro" id="IPR001789">
    <property type="entry name" value="Sig_transdc_resp-reg_receiver"/>
</dbReference>
<dbReference type="Gene3D" id="3.40.50.2300">
    <property type="match status" value="1"/>
</dbReference>
<protein>
    <submittedName>
        <fullName evidence="4">Response regulator</fullName>
    </submittedName>
</protein>
<dbReference type="OrthoDB" id="5432534at2"/>
<dbReference type="SMART" id="SM00448">
    <property type="entry name" value="REC"/>
    <property type="match status" value="1"/>
</dbReference>
<name>A0A366KWQ4_9SPHI</name>
<evidence type="ECO:0000313" key="5">
    <source>
        <dbReference type="Proteomes" id="UP000252081"/>
    </source>
</evidence>
<keyword evidence="1 2" id="KW-0597">Phosphoprotein</keyword>
<gene>
    <name evidence="4" type="ORF">DRW42_16200</name>
</gene>
<dbReference type="InterPro" id="IPR050595">
    <property type="entry name" value="Bact_response_regulator"/>
</dbReference>
<dbReference type="EMBL" id="QNQU01000013">
    <property type="protein sequence ID" value="RBQ05524.1"/>
    <property type="molecule type" value="Genomic_DNA"/>
</dbReference>
<dbReference type="Pfam" id="PF00072">
    <property type="entry name" value="Response_reg"/>
    <property type="match status" value="1"/>
</dbReference>
<dbReference type="AlphaFoldDB" id="A0A366KWQ4"/>
<dbReference type="RefSeq" id="WP_113949876.1">
    <property type="nucleotide sequence ID" value="NZ_QNQU01000013.1"/>
</dbReference>
<reference evidence="4 5" key="1">
    <citation type="submission" date="2018-07" db="EMBL/GenBank/DDBJ databases">
        <title>A draft genome of a endophytic bacteria, a new species of Pedobacter.</title>
        <authorList>
            <person name="Zhang Z.D."/>
            <person name="Chen Z.J."/>
        </authorList>
    </citation>
    <scope>NUCLEOTIDE SEQUENCE [LARGE SCALE GENOMIC DNA]</scope>
    <source>
        <strain evidence="4 5">RS10</strain>
    </source>
</reference>
<sequence length="118" mass="13287">MGKKISILEDDQGIREIVELIFLQEDYEVTGFATVNDFMSRKSDALPDLFLLDVMLPDGNGLNVCEMLKTEEKTSHIPILMMSAHADLITMKNQSKADGFIAKPFDIDHLINMVKNTI</sequence>
<accession>A0A366KWQ4</accession>
<feature type="modified residue" description="4-aspartylphosphate" evidence="2">
    <location>
        <position position="53"/>
    </location>
</feature>
<evidence type="ECO:0000256" key="1">
    <source>
        <dbReference type="ARBA" id="ARBA00022553"/>
    </source>
</evidence>
<feature type="domain" description="Response regulatory" evidence="3">
    <location>
        <begin position="4"/>
        <end position="118"/>
    </location>
</feature>
<evidence type="ECO:0000313" key="4">
    <source>
        <dbReference type="EMBL" id="RBQ05524.1"/>
    </source>
</evidence>
<dbReference type="InterPro" id="IPR011006">
    <property type="entry name" value="CheY-like_superfamily"/>
</dbReference>
<dbReference type="GO" id="GO:0000160">
    <property type="term" value="P:phosphorelay signal transduction system"/>
    <property type="evidence" value="ECO:0007669"/>
    <property type="project" value="InterPro"/>
</dbReference>